<comment type="caution">
    <text evidence="1">The sequence shown here is derived from an EMBL/GenBank/DDBJ whole genome shotgun (WGS) entry which is preliminary data.</text>
</comment>
<sequence>MSLIGNGVDHDNVDLAPQKLEKVIMSSELNRDLTLESEGHGVAIDSEDYVITLETEDHSFAIESKGHKIEDHDFDMQLESPGNDHGFND</sequence>
<dbReference type="Proteomes" id="UP001457282">
    <property type="component" value="Unassembled WGS sequence"/>
</dbReference>
<organism evidence="1 2">
    <name type="scientific">Rubus argutus</name>
    <name type="common">Southern blackberry</name>
    <dbReference type="NCBI Taxonomy" id="59490"/>
    <lineage>
        <taxon>Eukaryota</taxon>
        <taxon>Viridiplantae</taxon>
        <taxon>Streptophyta</taxon>
        <taxon>Embryophyta</taxon>
        <taxon>Tracheophyta</taxon>
        <taxon>Spermatophyta</taxon>
        <taxon>Magnoliopsida</taxon>
        <taxon>eudicotyledons</taxon>
        <taxon>Gunneridae</taxon>
        <taxon>Pentapetalae</taxon>
        <taxon>rosids</taxon>
        <taxon>fabids</taxon>
        <taxon>Rosales</taxon>
        <taxon>Rosaceae</taxon>
        <taxon>Rosoideae</taxon>
        <taxon>Rosoideae incertae sedis</taxon>
        <taxon>Rubus</taxon>
    </lineage>
</organism>
<evidence type="ECO:0008006" key="3">
    <source>
        <dbReference type="Google" id="ProtNLM"/>
    </source>
</evidence>
<dbReference type="AlphaFoldDB" id="A0AAW1WUB5"/>
<evidence type="ECO:0000313" key="2">
    <source>
        <dbReference type="Proteomes" id="UP001457282"/>
    </source>
</evidence>
<dbReference type="EMBL" id="JBEDUW010000005">
    <property type="protein sequence ID" value="KAK9928344.1"/>
    <property type="molecule type" value="Genomic_DNA"/>
</dbReference>
<protein>
    <recommendedName>
        <fullName evidence="3">Zinc finger protein</fullName>
    </recommendedName>
</protein>
<keyword evidence="2" id="KW-1185">Reference proteome</keyword>
<name>A0AAW1WUB5_RUBAR</name>
<accession>A0AAW1WUB5</accession>
<gene>
    <name evidence="1" type="ORF">M0R45_025487</name>
</gene>
<evidence type="ECO:0000313" key="1">
    <source>
        <dbReference type="EMBL" id="KAK9928344.1"/>
    </source>
</evidence>
<proteinExistence type="predicted"/>
<reference evidence="1 2" key="1">
    <citation type="journal article" date="2023" name="G3 (Bethesda)">
        <title>A chromosome-length genome assembly and annotation of blackberry (Rubus argutus, cv. 'Hillquist').</title>
        <authorList>
            <person name="Bruna T."/>
            <person name="Aryal R."/>
            <person name="Dudchenko O."/>
            <person name="Sargent D.J."/>
            <person name="Mead D."/>
            <person name="Buti M."/>
            <person name="Cavallini A."/>
            <person name="Hytonen T."/>
            <person name="Andres J."/>
            <person name="Pham M."/>
            <person name="Weisz D."/>
            <person name="Mascagni F."/>
            <person name="Usai G."/>
            <person name="Natali L."/>
            <person name="Bassil N."/>
            <person name="Fernandez G.E."/>
            <person name="Lomsadze A."/>
            <person name="Armour M."/>
            <person name="Olukolu B."/>
            <person name="Poorten T."/>
            <person name="Britton C."/>
            <person name="Davik J."/>
            <person name="Ashrafi H."/>
            <person name="Aiden E.L."/>
            <person name="Borodovsky M."/>
            <person name="Worthington M."/>
        </authorList>
    </citation>
    <scope>NUCLEOTIDE SEQUENCE [LARGE SCALE GENOMIC DNA]</scope>
    <source>
        <strain evidence="1">PI 553951</strain>
    </source>
</reference>